<evidence type="ECO:0000256" key="1">
    <source>
        <dbReference type="SAM" id="Phobius"/>
    </source>
</evidence>
<reference evidence="2 3" key="1">
    <citation type="journal article" date="2014" name="Gene">
        <title>A comparative genomic analysis of the alkalitolerant soil bacterium Bacillus lehensis G1.</title>
        <authorList>
            <person name="Noor Y.M."/>
            <person name="Samsulrizal N.H."/>
            <person name="Jema'on N.A."/>
            <person name="Low K.O."/>
            <person name="Ramli A.N."/>
            <person name="Alias N.I."/>
            <person name="Damis S.I."/>
            <person name="Fuzi S.F."/>
            <person name="Isa M.N."/>
            <person name="Murad A.M."/>
            <person name="Raih M.F."/>
            <person name="Bakar F.D."/>
            <person name="Najimudin N."/>
            <person name="Mahadi N.M."/>
            <person name="Illias R.M."/>
        </authorList>
    </citation>
    <scope>NUCLEOTIDE SEQUENCE [LARGE SCALE GENOMIC DNA]</scope>
    <source>
        <strain evidence="2 3">G1</strain>
    </source>
</reference>
<name>A0A060M6J1_9BACI</name>
<proteinExistence type="predicted"/>
<dbReference type="EMBL" id="CP003923">
    <property type="protein sequence ID" value="AIC95714.1"/>
    <property type="molecule type" value="Genomic_DNA"/>
</dbReference>
<gene>
    <name evidence="2" type="ORF">BleG1_3150</name>
</gene>
<dbReference type="HOGENOM" id="CLU_2535623_0_0_9"/>
<keyword evidence="1" id="KW-1133">Transmembrane helix</keyword>
<dbReference type="RefSeq" id="WP_038482939.1">
    <property type="nucleotide sequence ID" value="NZ_CP003923.1"/>
</dbReference>
<keyword evidence="1" id="KW-0472">Membrane</keyword>
<feature type="transmembrane region" description="Helical" evidence="1">
    <location>
        <begin position="6"/>
        <end position="24"/>
    </location>
</feature>
<dbReference type="AlphaFoldDB" id="A0A060M6J1"/>
<organism evidence="2 3">
    <name type="scientific">Shouchella lehensis G1</name>
    <dbReference type="NCBI Taxonomy" id="1246626"/>
    <lineage>
        <taxon>Bacteria</taxon>
        <taxon>Bacillati</taxon>
        <taxon>Bacillota</taxon>
        <taxon>Bacilli</taxon>
        <taxon>Bacillales</taxon>
        <taxon>Bacillaceae</taxon>
        <taxon>Shouchella</taxon>
    </lineage>
</organism>
<protein>
    <submittedName>
        <fullName evidence="2">Uncharacterized protein</fullName>
    </submittedName>
</protein>
<feature type="transmembrane region" description="Helical" evidence="1">
    <location>
        <begin position="62"/>
        <end position="82"/>
    </location>
</feature>
<evidence type="ECO:0000313" key="2">
    <source>
        <dbReference type="EMBL" id="AIC95714.1"/>
    </source>
</evidence>
<keyword evidence="3" id="KW-1185">Reference proteome</keyword>
<dbReference type="OrthoDB" id="9882323at2"/>
<accession>A0A060M6J1</accession>
<sequence>MFLVRMWPVFAFITIGLFLLNTVIDSVWIEALNTFSLLFTLVLVGIDRYSKDKERQDKPRVWHYYALGLIGLFVLYDQVMVLI</sequence>
<keyword evidence="1" id="KW-0812">Transmembrane</keyword>
<dbReference type="KEGG" id="ble:BleG1_3150"/>
<dbReference type="Proteomes" id="UP000027142">
    <property type="component" value="Chromosome"/>
</dbReference>
<evidence type="ECO:0000313" key="3">
    <source>
        <dbReference type="Proteomes" id="UP000027142"/>
    </source>
</evidence>
<feature type="transmembrane region" description="Helical" evidence="1">
    <location>
        <begin position="31"/>
        <end position="50"/>
    </location>
</feature>